<accession>A0A7W7QP40</accession>
<reference evidence="2 3" key="1">
    <citation type="submission" date="2020-08" db="EMBL/GenBank/DDBJ databases">
        <title>Genomic Encyclopedia of Type Strains, Phase III (KMG-III): the genomes of soil and plant-associated and newly described type strains.</title>
        <authorList>
            <person name="Whitman W."/>
        </authorList>
    </citation>
    <scope>NUCLEOTIDE SEQUENCE [LARGE SCALE GENOMIC DNA]</scope>
    <source>
        <strain evidence="2 3">CECT 8840</strain>
    </source>
</reference>
<gene>
    <name evidence="2" type="ORF">FHS44_004289</name>
</gene>
<dbReference type="AlphaFoldDB" id="A0A7W7QP40"/>
<dbReference type="RefSeq" id="WP_184717228.1">
    <property type="nucleotide sequence ID" value="NZ_JACHJP010000004.1"/>
</dbReference>
<dbReference type="Proteomes" id="UP000552644">
    <property type="component" value="Unassembled WGS sequence"/>
</dbReference>
<protein>
    <recommendedName>
        <fullName evidence="1">Circularly permuted ATPgrasp domain-containing protein</fullName>
    </recommendedName>
</protein>
<dbReference type="EMBL" id="JACHJP010000004">
    <property type="protein sequence ID" value="MBB4917181.1"/>
    <property type="molecule type" value="Genomic_DNA"/>
</dbReference>
<dbReference type="InterPro" id="IPR007302">
    <property type="entry name" value="CP_ATPgrasp"/>
</dbReference>
<proteinExistence type="predicted"/>
<dbReference type="Pfam" id="PF04174">
    <property type="entry name" value="CP_ATPgrasp_1"/>
    <property type="match status" value="1"/>
</dbReference>
<organism evidence="2 3">
    <name type="scientific">Streptosporangium saharense</name>
    <dbReference type="NCBI Taxonomy" id="1706840"/>
    <lineage>
        <taxon>Bacteria</taxon>
        <taxon>Bacillati</taxon>
        <taxon>Actinomycetota</taxon>
        <taxon>Actinomycetes</taxon>
        <taxon>Streptosporangiales</taxon>
        <taxon>Streptosporangiaceae</taxon>
        <taxon>Streptosporangium</taxon>
    </lineage>
</organism>
<name>A0A7W7QP40_9ACTN</name>
<sequence length="451" mass="50795">MTNRLTELYNEELLRGGSPLAEIDLHDEERFPYLASIDRRYLNRPVFVGEGELNRFADDTVRAVDILMTLPERLFDGDLDRLCAALGIEPRRARLMRRLGGVTPYRFGRIDAYHDGESFKILEFNATSETGGLEWVGPATRAMLDYDALRAFAERHRLRFTDAPQQVAEALRQVGATVTGGRDPVVALIEGEGGLADYGVAWRPLHRLLREFGLDCHLGEITDLSFANGRVLFRGTPVDVVYRVFEVDQVVDHPESLLLTERLLAAHEEGRVVIWTPLETEIYRQKGCMTLLSDPRFGVRLSADERELIDRVLPWTRSLGASDPLDEYVERRERLILKPNDAYSGRGITAGWEVGEREWLRALREGAERGAIVQERVVPRHEPVVDPVTGRVEPWEACWGLYYTPAGGYGGGGCRFQKVGQVDIRAMGPGTKTRVAGVFTYPDAVEEAESW</sequence>
<evidence type="ECO:0000313" key="3">
    <source>
        <dbReference type="Proteomes" id="UP000552644"/>
    </source>
</evidence>
<comment type="caution">
    <text evidence="2">The sequence shown here is derived from an EMBL/GenBank/DDBJ whole genome shotgun (WGS) entry which is preliminary data.</text>
</comment>
<keyword evidence="3" id="KW-1185">Reference proteome</keyword>
<feature type="domain" description="Circularly permuted ATPgrasp" evidence="1">
    <location>
        <begin position="149"/>
        <end position="363"/>
    </location>
</feature>
<evidence type="ECO:0000313" key="2">
    <source>
        <dbReference type="EMBL" id="MBB4917181.1"/>
    </source>
</evidence>
<evidence type="ECO:0000259" key="1">
    <source>
        <dbReference type="Pfam" id="PF04174"/>
    </source>
</evidence>
<dbReference type="SUPFAM" id="SSF56059">
    <property type="entry name" value="Glutathione synthetase ATP-binding domain-like"/>
    <property type="match status" value="1"/>
</dbReference>